<feature type="non-terminal residue" evidence="2">
    <location>
        <position position="1"/>
    </location>
</feature>
<organism evidence="2 3">
    <name type="scientific">Candidatus Kaiserbacteria bacterium GW2011_GWC2_52_8b</name>
    <dbReference type="NCBI Taxonomy" id="1618676"/>
    <lineage>
        <taxon>Bacteria</taxon>
        <taxon>Candidatus Kaiseribacteriota</taxon>
    </lineage>
</organism>
<dbReference type="GO" id="GO:0046872">
    <property type="term" value="F:metal ion binding"/>
    <property type="evidence" value="ECO:0007669"/>
    <property type="project" value="UniProtKB-KW"/>
</dbReference>
<dbReference type="Proteomes" id="UP000034445">
    <property type="component" value="Unassembled WGS sequence"/>
</dbReference>
<comment type="caution">
    <text evidence="2">The sequence shown here is derived from an EMBL/GenBank/DDBJ whole genome shotgun (WGS) entry which is preliminary data.</text>
</comment>
<evidence type="ECO:0000256" key="1">
    <source>
        <dbReference type="ARBA" id="ARBA00022723"/>
    </source>
</evidence>
<dbReference type="SUPFAM" id="SSF55973">
    <property type="entry name" value="S-adenosylmethionine synthetase"/>
    <property type="match status" value="1"/>
</dbReference>
<evidence type="ECO:0000313" key="2">
    <source>
        <dbReference type="EMBL" id="KKW29323.1"/>
    </source>
</evidence>
<dbReference type="GO" id="GO:0004478">
    <property type="term" value="F:methionine adenosyltransferase activity"/>
    <property type="evidence" value="ECO:0007669"/>
    <property type="project" value="InterPro"/>
</dbReference>
<keyword evidence="1" id="KW-0479">Metal-binding</keyword>
<dbReference type="AlphaFoldDB" id="A0A0G1XDG5"/>
<accession>A0A0G1XDG5</accession>
<dbReference type="EMBL" id="LCRF01000080">
    <property type="protein sequence ID" value="KKW29323.1"/>
    <property type="molecule type" value="Genomic_DNA"/>
</dbReference>
<dbReference type="GO" id="GO:0006556">
    <property type="term" value="P:S-adenosylmethionine biosynthetic process"/>
    <property type="evidence" value="ECO:0007669"/>
    <property type="project" value="InterPro"/>
</dbReference>
<dbReference type="InterPro" id="IPR022636">
    <property type="entry name" value="S-AdoMet_synthetase_sfam"/>
</dbReference>
<gene>
    <name evidence="2" type="ORF">UY74_C0080G0008</name>
</gene>
<sequence>WLKPDGKTQVTVSNSKGVITALTSTQHAEEVSQEEIRETARSSYRARELDCSTPVGCRDNEMRKIESRVCDVPQLNPLVAGRCVGARPRYFIYDNLRKCFRRNHSDQYQSQKNQHLHSQSIPHLILNRV</sequence>
<dbReference type="Gene3D" id="3.30.300.10">
    <property type="match status" value="1"/>
</dbReference>
<evidence type="ECO:0000313" key="3">
    <source>
        <dbReference type="Proteomes" id="UP000034445"/>
    </source>
</evidence>
<protein>
    <submittedName>
        <fullName evidence="2">Uncharacterized protein</fullName>
    </submittedName>
</protein>
<proteinExistence type="predicted"/>
<reference evidence="2 3" key="1">
    <citation type="journal article" date="2015" name="Nature">
        <title>rRNA introns, odd ribosomes, and small enigmatic genomes across a large radiation of phyla.</title>
        <authorList>
            <person name="Brown C.T."/>
            <person name="Hug L.A."/>
            <person name="Thomas B.C."/>
            <person name="Sharon I."/>
            <person name="Castelle C.J."/>
            <person name="Singh A."/>
            <person name="Wilkins M.J."/>
            <person name="Williams K.H."/>
            <person name="Banfield J.F."/>
        </authorList>
    </citation>
    <scope>NUCLEOTIDE SEQUENCE [LARGE SCALE GENOMIC DNA]</scope>
</reference>
<name>A0A0G1XDG5_9BACT</name>